<dbReference type="OrthoDB" id="5873811at2759"/>
<comment type="caution">
    <text evidence="2">The sequence shown here is derived from an EMBL/GenBank/DDBJ whole genome shotgun (WGS) entry which is preliminary data.</text>
</comment>
<proteinExistence type="predicted"/>
<evidence type="ECO:0000313" key="2">
    <source>
        <dbReference type="EMBL" id="RCN31100.1"/>
    </source>
</evidence>
<evidence type="ECO:0008006" key="4">
    <source>
        <dbReference type="Google" id="ProtNLM"/>
    </source>
</evidence>
<reference evidence="2 3" key="1">
    <citation type="submission" date="2014-10" db="EMBL/GenBank/DDBJ databases">
        <title>Draft genome of the hookworm Ancylostoma caninum.</title>
        <authorList>
            <person name="Mitreva M."/>
        </authorList>
    </citation>
    <scope>NUCLEOTIDE SEQUENCE [LARGE SCALE GENOMIC DNA]</scope>
    <source>
        <strain evidence="2 3">Baltimore</strain>
    </source>
</reference>
<name>A0A368FJS9_ANCCA</name>
<feature type="transmembrane region" description="Helical" evidence="1">
    <location>
        <begin position="39"/>
        <end position="60"/>
    </location>
</feature>
<protein>
    <recommendedName>
        <fullName evidence="4">7TM GPCR serpentine receptor class x (Srx) domain-containing protein</fullName>
    </recommendedName>
</protein>
<sequence>MLLCHKAGDDKITITLELDVVIGFPFIHVARWVEIAVQFSIILAEGAEGAMLVIFNVHRLLIFLRPHFVKPFYVVTIPASLAFIIFESYVVVFNPASVFFS</sequence>
<keyword evidence="1" id="KW-1133">Transmembrane helix</keyword>
<dbReference type="Proteomes" id="UP000252519">
    <property type="component" value="Unassembled WGS sequence"/>
</dbReference>
<dbReference type="EMBL" id="JOJR01001389">
    <property type="protein sequence ID" value="RCN31100.1"/>
    <property type="molecule type" value="Genomic_DNA"/>
</dbReference>
<gene>
    <name evidence="2" type="ORF">ANCCAN_23120</name>
</gene>
<feature type="transmembrane region" description="Helical" evidence="1">
    <location>
        <begin position="72"/>
        <end position="92"/>
    </location>
</feature>
<keyword evidence="1" id="KW-0812">Transmembrane</keyword>
<evidence type="ECO:0000313" key="3">
    <source>
        <dbReference type="Proteomes" id="UP000252519"/>
    </source>
</evidence>
<accession>A0A368FJS9</accession>
<organism evidence="2 3">
    <name type="scientific">Ancylostoma caninum</name>
    <name type="common">Dog hookworm</name>
    <dbReference type="NCBI Taxonomy" id="29170"/>
    <lineage>
        <taxon>Eukaryota</taxon>
        <taxon>Metazoa</taxon>
        <taxon>Ecdysozoa</taxon>
        <taxon>Nematoda</taxon>
        <taxon>Chromadorea</taxon>
        <taxon>Rhabditida</taxon>
        <taxon>Rhabditina</taxon>
        <taxon>Rhabditomorpha</taxon>
        <taxon>Strongyloidea</taxon>
        <taxon>Ancylostomatidae</taxon>
        <taxon>Ancylostomatinae</taxon>
        <taxon>Ancylostoma</taxon>
    </lineage>
</organism>
<keyword evidence="3" id="KW-1185">Reference proteome</keyword>
<evidence type="ECO:0000256" key="1">
    <source>
        <dbReference type="SAM" id="Phobius"/>
    </source>
</evidence>
<keyword evidence="1" id="KW-0472">Membrane</keyword>
<dbReference type="AlphaFoldDB" id="A0A368FJS9"/>